<sequence length="216" mass="25657">MIKVFKKPTPPESLTAQKRYDSEDVKQQLIADHQGKCYLCERTVTTDFQVEHLHSQEHFPEEKYVWHNLFLSCSYCNGKKSNLFDNILNPAQEPIESLIIQELDYLNKRAVFKSANVSLSTEVQQTLSLLERIFNGSHKMRKIKEERFFEDFLSKMNAFQKAINNFLVTDNKQTRLALQEELAKDREFLGFKYWIIQNNPKLLFEFAQYIIWNKTY</sequence>
<accession>A0ABU5ZCL1</accession>
<evidence type="ECO:0000313" key="2">
    <source>
        <dbReference type="EMBL" id="MEB3076404.1"/>
    </source>
</evidence>
<comment type="caution">
    <text evidence="2">The sequence shown here is derived from an EMBL/GenBank/DDBJ whole genome shotgun (WGS) entry which is preliminary data.</text>
</comment>
<dbReference type="Pfam" id="PF01844">
    <property type="entry name" value="HNH"/>
    <property type="match status" value="1"/>
</dbReference>
<reference evidence="2 3" key="1">
    <citation type="submission" date="2023-12" db="EMBL/GenBank/DDBJ databases">
        <title>Genomic sequences of Capnocytophaga and Parvimonas strains.</title>
        <authorList>
            <person name="Watt R.M."/>
            <person name="Wang M."/>
            <person name="Yang T."/>
            <person name="Tong W.M."/>
        </authorList>
    </citation>
    <scope>NUCLEOTIDE SEQUENCE [LARGE SCALE GENOMIC DNA]</scope>
    <source>
        <strain evidence="2 3">CCUG 13096</strain>
    </source>
</reference>
<evidence type="ECO:0000313" key="3">
    <source>
        <dbReference type="Proteomes" id="UP001311730"/>
    </source>
</evidence>
<protein>
    <submittedName>
        <fullName evidence="2">HNH endonuclease</fullName>
    </submittedName>
</protein>
<keyword evidence="2" id="KW-0540">Nuclease</keyword>
<organism evidence="2 3">
    <name type="scientific">Capnocytophaga gingivalis</name>
    <dbReference type="NCBI Taxonomy" id="1017"/>
    <lineage>
        <taxon>Bacteria</taxon>
        <taxon>Pseudomonadati</taxon>
        <taxon>Bacteroidota</taxon>
        <taxon>Flavobacteriia</taxon>
        <taxon>Flavobacteriales</taxon>
        <taxon>Flavobacteriaceae</taxon>
        <taxon>Capnocytophaga</taxon>
    </lineage>
</organism>
<keyword evidence="2" id="KW-0378">Hydrolase</keyword>
<name>A0ABU5ZCL1_9FLAO</name>
<feature type="domain" description="HNH" evidence="1">
    <location>
        <begin position="37"/>
        <end position="82"/>
    </location>
</feature>
<dbReference type="GO" id="GO:0004519">
    <property type="term" value="F:endonuclease activity"/>
    <property type="evidence" value="ECO:0007669"/>
    <property type="project" value="UniProtKB-KW"/>
</dbReference>
<dbReference type="RefSeq" id="WP_323984380.1">
    <property type="nucleotide sequence ID" value="NZ_JAYKBW010000020.1"/>
</dbReference>
<dbReference type="Proteomes" id="UP001311730">
    <property type="component" value="Unassembled WGS sequence"/>
</dbReference>
<keyword evidence="3" id="KW-1185">Reference proteome</keyword>
<dbReference type="EMBL" id="JAYKBW010000020">
    <property type="protein sequence ID" value="MEB3076404.1"/>
    <property type="molecule type" value="Genomic_DNA"/>
</dbReference>
<dbReference type="InterPro" id="IPR002711">
    <property type="entry name" value="HNH"/>
</dbReference>
<proteinExistence type="predicted"/>
<dbReference type="Gene3D" id="1.10.30.50">
    <property type="match status" value="1"/>
</dbReference>
<gene>
    <name evidence="2" type="ORF">VJJ08_14045</name>
</gene>
<keyword evidence="2" id="KW-0255">Endonuclease</keyword>
<evidence type="ECO:0000259" key="1">
    <source>
        <dbReference type="Pfam" id="PF01844"/>
    </source>
</evidence>